<evidence type="ECO:0000313" key="2">
    <source>
        <dbReference type="EMBL" id="MBO0331839.1"/>
    </source>
</evidence>
<dbReference type="Proteomes" id="UP000664163">
    <property type="component" value="Unassembled WGS sequence"/>
</dbReference>
<protein>
    <submittedName>
        <fullName evidence="2">Serine hydrolase</fullName>
    </submittedName>
</protein>
<dbReference type="PANTHER" id="PTHR46825:SF9">
    <property type="entry name" value="BETA-LACTAMASE-RELATED DOMAIN-CONTAINING PROTEIN"/>
    <property type="match status" value="1"/>
</dbReference>
<dbReference type="InterPro" id="IPR050491">
    <property type="entry name" value="AmpC-like"/>
</dbReference>
<dbReference type="SUPFAM" id="SSF56601">
    <property type="entry name" value="beta-lactamase/transpeptidase-like"/>
    <property type="match status" value="1"/>
</dbReference>
<dbReference type="InterPro" id="IPR001466">
    <property type="entry name" value="Beta-lactam-related"/>
</dbReference>
<reference evidence="2 3" key="1">
    <citation type="submission" date="2021-03" db="EMBL/GenBank/DDBJ databases">
        <title>Muricauda sp. CAU 1631 isolated from Incheon.</title>
        <authorList>
            <person name="Kim W."/>
        </authorList>
    </citation>
    <scope>NUCLEOTIDE SEQUENCE [LARGE SCALE GENOMIC DNA]</scope>
    <source>
        <strain evidence="2 3">CAU 1631</strain>
    </source>
</reference>
<sequence length="447" mass="49723">MRSILLIAVVSTLLFSCGNNKNTLSDNSGFNKSKLDSLLNLLHENDKFMGSVSLSKKGNTIYSKAYGFDDIETQKKSTVDSKYRIGSISKMLTATLVFKAIEENKLNLKQTIDQYFPDIENANKITIANLLNHRSGIHSFTKDTAYFAYRTDYKSSDEMLEIITNYQSDFEPGTKAEYSNSNFFLLSVMLESVYEKPFGDLLIEKICAPLDLKDTYYGSKIDLANNESNSYTYSTEWIKEIETDLSTAMGAGGMVSTSGDLTRFLEGLFDLKIVSQKSLEAMTTIKDNHGMGILPFNVENKSGFGHGGIIEGFKSYAIYFPEDSLAIALTSNAIDYNFAGLVRDVAKCYFGEPFSLPNFNAVEISPDELEKYEGIYTGTGGGKFTVTQKDGVLHSQLNDSPANPLVYKGKHKFFMEENGAEFIFNPETGQMSLIQIGVANAYIFTKE</sequence>
<evidence type="ECO:0000313" key="3">
    <source>
        <dbReference type="Proteomes" id="UP000664163"/>
    </source>
</evidence>
<dbReference type="Gene3D" id="3.40.710.10">
    <property type="entry name" value="DD-peptidase/beta-lactamase superfamily"/>
    <property type="match status" value="1"/>
</dbReference>
<keyword evidence="3" id="KW-1185">Reference proteome</keyword>
<gene>
    <name evidence="2" type="ORF">J0X13_14875</name>
</gene>
<name>A0ABS3F0B3_9FLAO</name>
<evidence type="ECO:0000259" key="1">
    <source>
        <dbReference type="Pfam" id="PF00144"/>
    </source>
</evidence>
<accession>A0ABS3F0B3</accession>
<dbReference type="Pfam" id="PF00144">
    <property type="entry name" value="Beta-lactamase"/>
    <property type="match status" value="1"/>
</dbReference>
<dbReference type="RefSeq" id="WP_207072173.1">
    <property type="nucleotide sequence ID" value="NZ_JAFLND010000004.1"/>
</dbReference>
<dbReference type="EMBL" id="JAFLND010000004">
    <property type="protein sequence ID" value="MBO0331839.1"/>
    <property type="molecule type" value="Genomic_DNA"/>
</dbReference>
<comment type="caution">
    <text evidence="2">The sequence shown here is derived from an EMBL/GenBank/DDBJ whole genome shotgun (WGS) entry which is preliminary data.</text>
</comment>
<keyword evidence="2" id="KW-0378">Hydrolase</keyword>
<dbReference type="GO" id="GO:0016787">
    <property type="term" value="F:hydrolase activity"/>
    <property type="evidence" value="ECO:0007669"/>
    <property type="project" value="UniProtKB-KW"/>
</dbReference>
<dbReference type="PROSITE" id="PS51257">
    <property type="entry name" value="PROKAR_LIPOPROTEIN"/>
    <property type="match status" value="1"/>
</dbReference>
<dbReference type="InterPro" id="IPR012338">
    <property type="entry name" value="Beta-lactam/transpept-like"/>
</dbReference>
<proteinExistence type="predicted"/>
<organism evidence="2 3">
    <name type="scientific">[Muricauda] lutisoli</name>
    <dbReference type="NCBI Taxonomy" id="2816035"/>
    <lineage>
        <taxon>Bacteria</taxon>
        <taxon>Pseudomonadati</taxon>
        <taxon>Bacteroidota</taxon>
        <taxon>Flavobacteriia</taxon>
        <taxon>Flavobacteriales</taxon>
        <taxon>Flavobacteriaceae</taxon>
        <taxon>Allomuricauda</taxon>
    </lineage>
</organism>
<feature type="domain" description="Beta-lactamase-related" evidence="1">
    <location>
        <begin position="51"/>
        <end position="333"/>
    </location>
</feature>
<dbReference type="PANTHER" id="PTHR46825">
    <property type="entry name" value="D-ALANYL-D-ALANINE-CARBOXYPEPTIDASE/ENDOPEPTIDASE AMPH"/>
    <property type="match status" value="1"/>
</dbReference>